<dbReference type="InterPro" id="IPR022029">
    <property type="entry name" value="YoaR-like_PG-bd"/>
</dbReference>
<keyword evidence="2" id="KW-0808">Transferase</keyword>
<keyword evidence="7" id="KW-0472">Membrane</keyword>
<dbReference type="Gene3D" id="3.10.20.800">
    <property type="match status" value="1"/>
</dbReference>
<protein>
    <recommendedName>
        <fullName evidence="8">L,D-TPase catalytic domain-containing protein</fullName>
    </recommendedName>
</protein>
<feature type="transmembrane region" description="Helical" evidence="7">
    <location>
        <begin position="60"/>
        <end position="83"/>
    </location>
</feature>
<dbReference type="GO" id="GO:0071555">
    <property type="term" value="P:cell wall organization"/>
    <property type="evidence" value="ECO:0007669"/>
    <property type="project" value="UniProtKB-UniRule"/>
</dbReference>
<evidence type="ECO:0000259" key="8">
    <source>
        <dbReference type="PROSITE" id="PS52029"/>
    </source>
</evidence>
<dbReference type="PROSITE" id="PS52029">
    <property type="entry name" value="LD_TPASE"/>
    <property type="match status" value="1"/>
</dbReference>
<gene>
    <name evidence="9" type="ORF">E5334_06815</name>
</gene>
<keyword evidence="10" id="KW-1185">Reference proteome</keyword>
<dbReference type="InterPro" id="IPR005490">
    <property type="entry name" value="LD_TPept_cat_dom"/>
</dbReference>
<proteinExistence type="predicted"/>
<dbReference type="Pfam" id="PF03734">
    <property type="entry name" value="YkuD"/>
    <property type="match status" value="1"/>
</dbReference>
<dbReference type="Pfam" id="PF12229">
    <property type="entry name" value="PG_binding_4"/>
    <property type="match status" value="1"/>
</dbReference>
<dbReference type="Proteomes" id="UP000310263">
    <property type="component" value="Unassembled WGS sequence"/>
</dbReference>
<evidence type="ECO:0000256" key="4">
    <source>
        <dbReference type="ARBA" id="ARBA00022984"/>
    </source>
</evidence>
<keyword evidence="7" id="KW-1133">Transmembrane helix</keyword>
<keyword evidence="3 6" id="KW-0133">Cell shape</keyword>
<organism evidence="9 10">
    <name type="scientific">Muricaecibacterium torontonense</name>
    <dbReference type="NCBI Taxonomy" id="3032871"/>
    <lineage>
        <taxon>Bacteria</taxon>
        <taxon>Bacillati</taxon>
        <taxon>Actinomycetota</taxon>
        <taxon>Coriobacteriia</taxon>
        <taxon>Coriobacteriales</taxon>
        <taxon>Atopobiaceae</taxon>
        <taxon>Muricaecibacterium</taxon>
    </lineage>
</organism>
<feature type="active site" description="Nucleophile" evidence="6">
    <location>
        <position position="500"/>
    </location>
</feature>
<evidence type="ECO:0000256" key="2">
    <source>
        <dbReference type="ARBA" id="ARBA00022679"/>
    </source>
</evidence>
<dbReference type="SUPFAM" id="SSF141523">
    <property type="entry name" value="L,D-transpeptidase catalytic domain-like"/>
    <property type="match status" value="1"/>
</dbReference>
<reference evidence="9 10" key="1">
    <citation type="submission" date="2019-04" db="EMBL/GenBank/DDBJ databases">
        <title>Microbes associate with the intestines of laboratory mice.</title>
        <authorList>
            <person name="Navarre W."/>
            <person name="Wong E."/>
            <person name="Huang K."/>
            <person name="Tropini C."/>
            <person name="Ng K."/>
            <person name="Yu B."/>
        </authorList>
    </citation>
    <scope>NUCLEOTIDE SEQUENCE [LARGE SCALE GENOMIC DNA]</scope>
    <source>
        <strain evidence="9 10">NM07_P-09</strain>
    </source>
</reference>
<evidence type="ECO:0000256" key="1">
    <source>
        <dbReference type="ARBA" id="ARBA00004752"/>
    </source>
</evidence>
<name>A0A4S2F3H6_9ACTN</name>
<dbReference type="Gene3D" id="2.40.440.10">
    <property type="entry name" value="L,D-transpeptidase catalytic domain-like"/>
    <property type="match status" value="1"/>
</dbReference>
<dbReference type="InterPro" id="IPR050979">
    <property type="entry name" value="LD-transpeptidase"/>
</dbReference>
<dbReference type="PANTHER" id="PTHR30582:SF33">
    <property type="entry name" value="EXPORTED PROTEIN"/>
    <property type="match status" value="1"/>
</dbReference>
<dbReference type="UniPathway" id="UPA00219"/>
<dbReference type="GO" id="GO:0071972">
    <property type="term" value="F:peptidoglycan L,D-transpeptidase activity"/>
    <property type="evidence" value="ECO:0007669"/>
    <property type="project" value="TreeGrafter"/>
</dbReference>
<dbReference type="GO" id="GO:0005576">
    <property type="term" value="C:extracellular region"/>
    <property type="evidence" value="ECO:0007669"/>
    <property type="project" value="TreeGrafter"/>
</dbReference>
<dbReference type="SUPFAM" id="SSF143985">
    <property type="entry name" value="L,D-transpeptidase pre-catalytic domain-like"/>
    <property type="match status" value="1"/>
</dbReference>
<dbReference type="GO" id="GO:0018104">
    <property type="term" value="P:peptidoglycan-protein cross-linking"/>
    <property type="evidence" value="ECO:0007669"/>
    <property type="project" value="TreeGrafter"/>
</dbReference>
<evidence type="ECO:0000256" key="5">
    <source>
        <dbReference type="ARBA" id="ARBA00023316"/>
    </source>
</evidence>
<accession>A0A4S2F3H6</accession>
<keyword evidence="4 6" id="KW-0573">Peptidoglycan synthesis</keyword>
<feature type="domain" description="L,D-TPase catalytic" evidence="8">
    <location>
        <begin position="391"/>
        <end position="524"/>
    </location>
</feature>
<dbReference type="EMBL" id="SRYE01000004">
    <property type="protein sequence ID" value="TGY61711.1"/>
    <property type="molecule type" value="Genomic_DNA"/>
</dbReference>
<evidence type="ECO:0000313" key="10">
    <source>
        <dbReference type="Proteomes" id="UP000310263"/>
    </source>
</evidence>
<dbReference type="RefSeq" id="WP_136012844.1">
    <property type="nucleotide sequence ID" value="NZ_SRYE01000004.1"/>
</dbReference>
<dbReference type="GO" id="GO:0016740">
    <property type="term" value="F:transferase activity"/>
    <property type="evidence" value="ECO:0007669"/>
    <property type="project" value="UniProtKB-KW"/>
</dbReference>
<comment type="caution">
    <text evidence="9">The sequence shown here is derived from an EMBL/GenBank/DDBJ whole genome shotgun (WGS) entry which is preliminary data.</text>
</comment>
<evidence type="ECO:0000256" key="6">
    <source>
        <dbReference type="PROSITE-ProRule" id="PRU01373"/>
    </source>
</evidence>
<keyword evidence="7" id="KW-0812">Transmembrane</keyword>
<dbReference type="CDD" id="cd16913">
    <property type="entry name" value="YkuD_like"/>
    <property type="match status" value="1"/>
</dbReference>
<evidence type="ECO:0000313" key="9">
    <source>
        <dbReference type="EMBL" id="TGY61711.1"/>
    </source>
</evidence>
<comment type="pathway">
    <text evidence="1 6">Cell wall biogenesis; peptidoglycan biosynthesis.</text>
</comment>
<evidence type="ECO:0000256" key="7">
    <source>
        <dbReference type="SAM" id="Phobius"/>
    </source>
</evidence>
<dbReference type="AlphaFoldDB" id="A0A4S2F3H6"/>
<dbReference type="GO" id="GO:0008360">
    <property type="term" value="P:regulation of cell shape"/>
    <property type="evidence" value="ECO:0007669"/>
    <property type="project" value="UniProtKB-UniRule"/>
</dbReference>
<sequence>MPLSPKGHAAHLAQGFPTGALAVKASVFQNKFGTLSANKINKAGSSHKKPSKLPPFLKPLLATVLALAAIYVAGGFFFSHFFMPNTSIQGRNVSLKSISEVAGSLSDRTDAYVLKVSGNGLDFSIPGNEIDLSFDASSYVKSAIQETHPWGWPFEVFIPHAIDHARGSSYSVDKVAALVNEACEAHNKDAKDPVNATIAFDKGSSMFAVVAEQAGTKVDTDKVLQQVNDALSTLETSVELGDDVLVQASITQDDESLAQAAEAANGFLSAKITLDLDGKNAGTIDSSKIIDWVTLNDSLEATLDADAVTAWGRDVLSKELDTVGSERSYTRPDGKQVTVVGGTYGWNVDSKSLATLITEAVVAGETTTIKVPTYQTAQILPGDGGRDWGNSYVDVDLSEQHVRYYDDSGNLVWETDCVSGDAAKNYQTPTGVYFINSNFNKSAPASVLRGKIDPETKKPEYETPVAYWMPFVGNSVGLHDADWRSKFGSNIYEYNGSHGCVNLPPDKAAELAGLINVGTVVVVHN</sequence>
<feature type="active site" description="Proton donor/acceptor" evidence="6">
    <location>
        <position position="479"/>
    </location>
</feature>
<evidence type="ECO:0000256" key="3">
    <source>
        <dbReference type="ARBA" id="ARBA00022960"/>
    </source>
</evidence>
<keyword evidence="5 6" id="KW-0961">Cell wall biogenesis/degradation</keyword>
<dbReference type="OrthoDB" id="3176960at2"/>
<dbReference type="PANTHER" id="PTHR30582">
    <property type="entry name" value="L,D-TRANSPEPTIDASE"/>
    <property type="match status" value="1"/>
</dbReference>
<dbReference type="InterPro" id="IPR038063">
    <property type="entry name" value="Transpep_catalytic_dom"/>
</dbReference>
<dbReference type="InterPro" id="IPR038054">
    <property type="entry name" value="LD_TPept-like_central_sf"/>
</dbReference>